<dbReference type="Pfam" id="PF07470">
    <property type="entry name" value="Glyco_hydro_88"/>
    <property type="match status" value="1"/>
</dbReference>
<dbReference type="PANTHER" id="PTHR33886:SF8">
    <property type="entry name" value="UNSATURATED RHAMNOGALACTURONAN HYDROLASE (EUROFUNG)"/>
    <property type="match status" value="1"/>
</dbReference>
<protein>
    <submittedName>
        <fullName evidence="2">Rhamnogalacturonyl hydrolase YesR</fullName>
    </submittedName>
</protein>
<reference evidence="2 3" key="1">
    <citation type="submission" date="2023-07" db="EMBL/GenBank/DDBJ databases">
        <title>Sorghum-associated microbial communities from plants grown in Nebraska, USA.</title>
        <authorList>
            <person name="Schachtman D."/>
        </authorList>
    </citation>
    <scope>NUCLEOTIDE SEQUENCE [LARGE SCALE GENOMIC DNA]</scope>
    <source>
        <strain evidence="2 3">BE190</strain>
    </source>
</reference>
<proteinExistence type="predicted"/>
<dbReference type="InterPro" id="IPR010905">
    <property type="entry name" value="Glyco_hydro_88"/>
</dbReference>
<dbReference type="InterPro" id="IPR008928">
    <property type="entry name" value="6-hairpin_glycosidase_sf"/>
</dbReference>
<comment type="caution">
    <text evidence="2">The sequence shown here is derived from an EMBL/GenBank/DDBJ whole genome shotgun (WGS) entry which is preliminary data.</text>
</comment>
<keyword evidence="1 2" id="KW-0378">Hydrolase</keyword>
<gene>
    <name evidence="2" type="ORF">J2X05_003510</name>
</gene>
<evidence type="ECO:0000313" key="3">
    <source>
        <dbReference type="Proteomes" id="UP001253595"/>
    </source>
</evidence>
<dbReference type="GO" id="GO:0016787">
    <property type="term" value="F:hydrolase activity"/>
    <property type="evidence" value="ECO:0007669"/>
    <property type="project" value="UniProtKB-KW"/>
</dbReference>
<dbReference type="PANTHER" id="PTHR33886">
    <property type="entry name" value="UNSATURATED RHAMNOGALACTURONAN HYDROLASE (EUROFUNG)"/>
    <property type="match status" value="1"/>
</dbReference>
<name>A0ABU1V246_9GAMM</name>
<dbReference type="InterPro" id="IPR052043">
    <property type="entry name" value="PolySaccharide_Degr_Enz"/>
</dbReference>
<dbReference type="Gene3D" id="1.50.10.10">
    <property type="match status" value="1"/>
</dbReference>
<dbReference type="InterPro" id="IPR012341">
    <property type="entry name" value="6hp_glycosidase-like_sf"/>
</dbReference>
<dbReference type="EMBL" id="JAVDVX010000007">
    <property type="protein sequence ID" value="MDR7091475.1"/>
    <property type="molecule type" value="Genomic_DNA"/>
</dbReference>
<organism evidence="2 3">
    <name type="scientific">Cellvibrio fibrivorans</name>
    <dbReference type="NCBI Taxonomy" id="126350"/>
    <lineage>
        <taxon>Bacteria</taxon>
        <taxon>Pseudomonadati</taxon>
        <taxon>Pseudomonadota</taxon>
        <taxon>Gammaproteobacteria</taxon>
        <taxon>Cellvibrionales</taxon>
        <taxon>Cellvibrionaceae</taxon>
        <taxon>Cellvibrio</taxon>
    </lineage>
</organism>
<dbReference type="RefSeq" id="WP_310074821.1">
    <property type="nucleotide sequence ID" value="NZ_JAVDVX010000007.1"/>
</dbReference>
<dbReference type="Proteomes" id="UP001253595">
    <property type="component" value="Unassembled WGS sequence"/>
</dbReference>
<sequence length="391" mass="43790">MNHFLLHYLRSHLVTVCAILLGLLLISGCAHKPAATIPAAQAVADVANRAADWQLAHMDNFDYVRTFRDHTENPHGWIQGAFFVGLNRWAEHSQNADYLQALVIKGEANKWKLGDKSWHADDQVIGFTYAAVAARKNDLSLIAPTQKVFKEILANRKTHSLEYNSDPTGQGEATCQHRWCWCDALFMAPPVWAAVGKLTGNPAYLNYVDEEYQATIDYLFDKNEHLFYRDGRFFERRSKNDKKIFWSRGNGWVFAGLPLLIEQIPANDPRKQKYENLFKTMAASLRKLQQPNGFWPSSLLDKDEFNVPETSGTGFMTFGLAWGINNGLLSKAEYLPAVNTGWNGLASAVDKTGKLGWVQQVGASPEKILPEDTQLYGVGALLLAASEVSKL</sequence>
<keyword evidence="3" id="KW-1185">Reference proteome</keyword>
<evidence type="ECO:0000256" key="1">
    <source>
        <dbReference type="ARBA" id="ARBA00022801"/>
    </source>
</evidence>
<evidence type="ECO:0000313" key="2">
    <source>
        <dbReference type="EMBL" id="MDR7091475.1"/>
    </source>
</evidence>
<dbReference type="SUPFAM" id="SSF48208">
    <property type="entry name" value="Six-hairpin glycosidases"/>
    <property type="match status" value="1"/>
</dbReference>
<accession>A0ABU1V246</accession>